<keyword evidence="3 5" id="KW-1133">Transmembrane helix</keyword>
<feature type="transmembrane region" description="Helical" evidence="5">
    <location>
        <begin position="20"/>
        <end position="36"/>
    </location>
</feature>
<dbReference type="InterPro" id="IPR002657">
    <property type="entry name" value="BilAc:Na_symport/Acr3"/>
</dbReference>
<evidence type="ECO:0000313" key="6">
    <source>
        <dbReference type="EMBL" id="PHN05530.1"/>
    </source>
</evidence>
<dbReference type="Proteomes" id="UP000223913">
    <property type="component" value="Unassembled WGS sequence"/>
</dbReference>
<feature type="transmembrane region" description="Helical" evidence="5">
    <location>
        <begin position="206"/>
        <end position="224"/>
    </location>
</feature>
<feature type="transmembrane region" description="Helical" evidence="5">
    <location>
        <begin position="110"/>
        <end position="130"/>
    </location>
</feature>
<feature type="transmembrane region" description="Helical" evidence="5">
    <location>
        <begin position="81"/>
        <end position="104"/>
    </location>
</feature>
<dbReference type="EMBL" id="PDUD01000021">
    <property type="protein sequence ID" value="PHN05530.1"/>
    <property type="molecule type" value="Genomic_DNA"/>
</dbReference>
<protein>
    <submittedName>
        <fullName evidence="6">Bile acid:sodium symporter</fullName>
    </submittedName>
</protein>
<evidence type="ECO:0000256" key="3">
    <source>
        <dbReference type="ARBA" id="ARBA00022989"/>
    </source>
</evidence>
<dbReference type="InterPro" id="IPR038770">
    <property type="entry name" value="Na+/solute_symporter_sf"/>
</dbReference>
<dbReference type="Gene3D" id="1.20.1530.20">
    <property type="match status" value="1"/>
</dbReference>
<reference evidence="6 7" key="1">
    <citation type="submission" date="2017-10" db="EMBL/GenBank/DDBJ databases">
        <title>The draft genome sequence of Lewinella nigricans NBRC 102662.</title>
        <authorList>
            <person name="Wang K."/>
        </authorList>
    </citation>
    <scope>NUCLEOTIDE SEQUENCE [LARGE SCALE GENOMIC DNA]</scope>
    <source>
        <strain evidence="6 7">NBRC 102662</strain>
    </source>
</reference>
<comment type="subcellular location">
    <subcellularLocation>
        <location evidence="1">Membrane</location>
        <topology evidence="1">Multi-pass membrane protein</topology>
    </subcellularLocation>
</comment>
<gene>
    <name evidence="6" type="ORF">CRP01_16185</name>
</gene>
<evidence type="ECO:0000256" key="5">
    <source>
        <dbReference type="SAM" id="Phobius"/>
    </source>
</evidence>
<feature type="transmembrane region" description="Helical" evidence="5">
    <location>
        <begin position="51"/>
        <end position="69"/>
    </location>
</feature>
<keyword evidence="4 5" id="KW-0472">Membrane</keyword>
<organism evidence="6 7">
    <name type="scientific">Flavilitoribacter nigricans (strain ATCC 23147 / DSM 23189 / NBRC 102662 / NCIMB 1420 / SS-2)</name>
    <name type="common">Lewinella nigricans</name>
    <dbReference type="NCBI Taxonomy" id="1122177"/>
    <lineage>
        <taxon>Bacteria</taxon>
        <taxon>Pseudomonadati</taxon>
        <taxon>Bacteroidota</taxon>
        <taxon>Saprospiria</taxon>
        <taxon>Saprospirales</taxon>
        <taxon>Lewinellaceae</taxon>
        <taxon>Flavilitoribacter</taxon>
    </lineage>
</organism>
<keyword evidence="2 5" id="KW-0812">Transmembrane</keyword>
<comment type="caution">
    <text evidence="6">The sequence shown here is derived from an EMBL/GenBank/DDBJ whole genome shotgun (WGS) entry which is preliminary data.</text>
</comment>
<evidence type="ECO:0000256" key="1">
    <source>
        <dbReference type="ARBA" id="ARBA00004141"/>
    </source>
</evidence>
<dbReference type="InterPro" id="IPR004710">
    <property type="entry name" value="Bilac:Na_transpt"/>
</dbReference>
<proteinExistence type="predicted"/>
<evidence type="ECO:0000256" key="2">
    <source>
        <dbReference type="ARBA" id="ARBA00022692"/>
    </source>
</evidence>
<dbReference type="GO" id="GO:0016020">
    <property type="term" value="C:membrane"/>
    <property type="evidence" value="ECO:0007669"/>
    <property type="project" value="UniProtKB-SubCell"/>
</dbReference>
<keyword evidence="7" id="KW-1185">Reference proteome</keyword>
<dbReference type="AlphaFoldDB" id="A0A2D0NAZ3"/>
<accession>A0A2D0NAZ3</accession>
<feature type="transmembrane region" description="Helical" evidence="5">
    <location>
        <begin position="137"/>
        <end position="159"/>
    </location>
</feature>
<dbReference type="PANTHER" id="PTHR10361">
    <property type="entry name" value="SODIUM-BILE ACID COTRANSPORTER"/>
    <property type="match status" value="1"/>
</dbReference>
<evidence type="ECO:0000313" key="7">
    <source>
        <dbReference type="Proteomes" id="UP000223913"/>
    </source>
</evidence>
<dbReference type="OrthoDB" id="9806785at2"/>
<sequence>MVSFCHKTKKLTFTNMFKKIYYSLMIIAAVGVAMIIPDPFVRWGDFETKSLIVPLLQIIMFGMGTAISLKDFKGVIQMPKGVFVGMACQFTIMPFVGFAIATSFGFPPEIAAGIILVGSSPSGLASNVMSYLSRGNLALSVTLTAVATLMAPLMTPFLMESLAGQLVPIDFWAMMWSIIKIVIIPIILGLVFNHFFHGKFAWLDKAMPIVSMAGIGIIITIITANGRDSLLQVGGLLIVACLIHNSAGYFLGYWACRLLKMDERDCRTIALEVGMQNGGLASGIAVEMGKIATVGLAPAVFGPMMNITGSSLAMWWRGQVDAEEGTDTPEMITSS</sequence>
<feature type="transmembrane region" description="Helical" evidence="5">
    <location>
        <begin position="171"/>
        <end position="194"/>
    </location>
</feature>
<dbReference type="PANTHER" id="PTHR10361:SF28">
    <property type="entry name" value="P3 PROTEIN-RELATED"/>
    <property type="match status" value="1"/>
</dbReference>
<name>A0A2D0NAZ3_FLAN2</name>
<evidence type="ECO:0000256" key="4">
    <source>
        <dbReference type="ARBA" id="ARBA00023136"/>
    </source>
</evidence>
<dbReference type="Pfam" id="PF01758">
    <property type="entry name" value="SBF"/>
    <property type="match status" value="1"/>
</dbReference>
<feature type="transmembrane region" description="Helical" evidence="5">
    <location>
        <begin position="230"/>
        <end position="254"/>
    </location>
</feature>